<evidence type="ECO:0000256" key="1">
    <source>
        <dbReference type="ARBA" id="ARBA00022679"/>
    </source>
</evidence>
<dbReference type="KEGG" id="ttn:TTX_1421"/>
<dbReference type="Proteomes" id="UP000002654">
    <property type="component" value="Chromosome"/>
</dbReference>
<accession>G4RKF7</accession>
<dbReference type="eggNOG" id="arCOG05599">
    <property type="taxonomic scope" value="Archaea"/>
</dbReference>
<dbReference type="PaxDb" id="768679-TTX_1421"/>
<name>G4RKF7_THETK</name>
<dbReference type="GO" id="GO:0016779">
    <property type="term" value="F:nucleotidyltransferase activity"/>
    <property type="evidence" value="ECO:0007669"/>
    <property type="project" value="UniProtKB-KW"/>
</dbReference>
<dbReference type="Gene3D" id="2.160.10.10">
    <property type="entry name" value="Hexapeptide repeat proteins"/>
    <property type="match status" value="1"/>
</dbReference>
<gene>
    <name evidence="3" type="primary">snt-4</name>
    <name evidence="3" type="ordered locus">TTX_1421</name>
</gene>
<proteinExistence type="predicted"/>
<dbReference type="PANTHER" id="PTHR43584">
    <property type="entry name" value="NUCLEOTIDYL TRANSFERASE"/>
    <property type="match status" value="1"/>
</dbReference>
<dbReference type="PATRIC" id="fig|768679.9.peg.1442"/>
<evidence type="ECO:0000256" key="2">
    <source>
        <dbReference type="ARBA" id="ARBA00023315"/>
    </source>
</evidence>
<dbReference type="OrthoDB" id="15372at2157"/>
<dbReference type="GeneID" id="11262299"/>
<organism evidence="3 4">
    <name type="scientific">Thermoproteus tenax (strain ATCC 35583 / DSM 2078 / JCM 9277 / NBRC 100435 / Kra 1)</name>
    <dbReference type="NCBI Taxonomy" id="768679"/>
    <lineage>
        <taxon>Archaea</taxon>
        <taxon>Thermoproteota</taxon>
        <taxon>Thermoprotei</taxon>
        <taxon>Thermoproteales</taxon>
        <taxon>Thermoproteaceae</taxon>
        <taxon>Thermoproteus</taxon>
    </lineage>
</organism>
<dbReference type="SUPFAM" id="SSF51161">
    <property type="entry name" value="Trimeric LpxA-like enzymes"/>
    <property type="match status" value="1"/>
</dbReference>
<dbReference type="PANTHER" id="PTHR43584:SF8">
    <property type="entry name" value="N-ACETYLMURAMATE ALPHA-1-PHOSPHATE URIDYLYLTRANSFERASE"/>
    <property type="match status" value="1"/>
</dbReference>
<reference evidence="3 4" key="1">
    <citation type="journal article" date="2011" name="PLoS ONE">
        <title>The complete genome sequence of Thermoproteus tenax: a physiologically versatile member of the Crenarchaeota.</title>
        <authorList>
            <person name="Siebers B."/>
            <person name="Zaparty M."/>
            <person name="Raddatz G."/>
            <person name="Tjaden B."/>
            <person name="Albers S.V."/>
            <person name="Bell S.D."/>
            <person name="Blombach F."/>
            <person name="Kletzin A."/>
            <person name="Kyrpides N."/>
            <person name="Lanz C."/>
            <person name="Plagens A."/>
            <person name="Rampp M."/>
            <person name="Rosinus A."/>
            <person name="von Jan M."/>
            <person name="Makarova K.S."/>
            <person name="Klenk H.P."/>
            <person name="Schuster S.C."/>
            <person name="Hensel R."/>
        </authorList>
    </citation>
    <scope>NUCLEOTIDE SEQUENCE [LARGE SCALE GENOMIC DNA]</scope>
    <source>
        <strain evidence="4">ATCC 35583 / DSM 2078 / JCM 9277 / NBRC 100435 / Kra 1</strain>
    </source>
</reference>
<dbReference type="STRING" id="768679.TTX_1421"/>
<sequence length="340" mass="37037">MELGIVGDLAPKLLIPPPMAITGGFRIVELAALALCDKVDRVIVYVDGPDLGLPLVLDKFCRLEVRFQRPPDDVVKVDVGVAPYLLASTNLRCAGVDLGLGGEPLRECTRLESYADLVEANVKLMELAISKLKALGFETVRGEARGVVKGDVVLLGKAHEYTYISGPAIVGPESEALPFSYVRPGSVLYFGVKARDEVKNSILDAFVHKEHHGYLGDSYVSAFVNFGAGTTVSNLKNTLGLIRPSYAGRGYRKLGPIVGEFVKTAIGTLIYGGKYVGPLSHLYGVVDRDIAPLTIYRNGVEEPMSEAKLPELLRRDLSRFGLEHKLEVYLKRLGIVKKEE</sequence>
<dbReference type="RefSeq" id="WP_014127306.1">
    <property type="nucleotide sequence ID" value="NC_016070.1"/>
</dbReference>
<keyword evidence="4" id="KW-1185">Reference proteome</keyword>
<dbReference type="GO" id="GO:0016746">
    <property type="term" value="F:acyltransferase activity"/>
    <property type="evidence" value="ECO:0007669"/>
    <property type="project" value="UniProtKB-KW"/>
</dbReference>
<dbReference type="EC" id="2.7.7.-" evidence="3"/>
<dbReference type="InterPro" id="IPR050065">
    <property type="entry name" value="GlmU-like"/>
</dbReference>
<dbReference type="EMBL" id="FN869859">
    <property type="protein sequence ID" value="CCC82052.1"/>
    <property type="molecule type" value="Genomic_DNA"/>
</dbReference>
<keyword evidence="1 3" id="KW-0808">Transferase</keyword>
<dbReference type="HOGENOM" id="CLU_732824_0_0_2"/>
<keyword evidence="2" id="KW-0012">Acyltransferase</keyword>
<dbReference type="AlphaFoldDB" id="G4RKF7"/>
<dbReference type="InterPro" id="IPR011004">
    <property type="entry name" value="Trimer_LpxA-like_sf"/>
</dbReference>
<keyword evidence="3" id="KW-0548">Nucleotidyltransferase</keyword>
<evidence type="ECO:0000313" key="4">
    <source>
        <dbReference type="Proteomes" id="UP000002654"/>
    </source>
</evidence>
<protein>
    <submittedName>
        <fullName evidence="3">Sugar phosphate nucleotidyl transferase</fullName>
        <ecNumber evidence="3">2.7.7.-</ecNumber>
    </submittedName>
</protein>
<evidence type="ECO:0000313" key="3">
    <source>
        <dbReference type="EMBL" id="CCC82052.1"/>
    </source>
</evidence>